<feature type="compositionally biased region" description="Low complexity" evidence="1">
    <location>
        <begin position="10"/>
        <end position="24"/>
    </location>
</feature>
<evidence type="ECO:0000313" key="4">
    <source>
        <dbReference type="Proteomes" id="UP001189429"/>
    </source>
</evidence>
<gene>
    <name evidence="3" type="ORF">PCOR1329_LOCUS42402</name>
</gene>
<sequence length="293" mass="32093">MSEVDRRPSGSHSARAPPRSAAPSEWEPLLGASGGRRHSHSGTFLSRHFPVYSPRPSPRDGHGTFRDAESAEQDENEARDDGPGVCPSGCSRESIYRFAIVYPELYRIKHRTYYSCDVCVAILLLAMTGIFQAYIVQIAGGHILTQSLNQYRLSVQTFSAKESEGGLIDGWKMLVGQSPPEWVKPIVGQDLAPQECCHAVSCSANIRCCDPDLNVKNREWSNETRIKPQHLSAVCYKDRDGLDCGPPSFQLGVGGSAAGTSWTSTGTGSGATRRRLRTARTWAVGCSCRRWSC</sequence>
<keyword evidence="2" id="KW-0812">Transmembrane</keyword>
<feature type="region of interest" description="Disordered" evidence="1">
    <location>
        <begin position="1"/>
        <end position="86"/>
    </location>
</feature>
<proteinExistence type="predicted"/>
<evidence type="ECO:0000256" key="1">
    <source>
        <dbReference type="SAM" id="MobiDB-lite"/>
    </source>
</evidence>
<feature type="compositionally biased region" description="Basic and acidic residues" evidence="1">
    <location>
        <begin position="57"/>
        <end position="69"/>
    </location>
</feature>
<dbReference type="Proteomes" id="UP001189429">
    <property type="component" value="Unassembled WGS sequence"/>
</dbReference>
<dbReference type="EMBL" id="CAUYUJ010015094">
    <property type="protein sequence ID" value="CAK0849806.1"/>
    <property type="molecule type" value="Genomic_DNA"/>
</dbReference>
<evidence type="ECO:0000313" key="3">
    <source>
        <dbReference type="EMBL" id="CAK0849806.1"/>
    </source>
</evidence>
<accession>A0ABN9TUD7</accession>
<protein>
    <submittedName>
        <fullName evidence="3">Uncharacterized protein</fullName>
    </submittedName>
</protein>
<evidence type="ECO:0000256" key="2">
    <source>
        <dbReference type="SAM" id="Phobius"/>
    </source>
</evidence>
<keyword evidence="2" id="KW-1133">Transmembrane helix</keyword>
<organism evidence="3 4">
    <name type="scientific">Prorocentrum cordatum</name>
    <dbReference type="NCBI Taxonomy" id="2364126"/>
    <lineage>
        <taxon>Eukaryota</taxon>
        <taxon>Sar</taxon>
        <taxon>Alveolata</taxon>
        <taxon>Dinophyceae</taxon>
        <taxon>Prorocentrales</taxon>
        <taxon>Prorocentraceae</taxon>
        <taxon>Prorocentrum</taxon>
    </lineage>
</organism>
<keyword evidence="4" id="KW-1185">Reference proteome</keyword>
<name>A0ABN9TUD7_9DINO</name>
<keyword evidence="2" id="KW-0472">Membrane</keyword>
<feature type="transmembrane region" description="Helical" evidence="2">
    <location>
        <begin position="113"/>
        <end position="135"/>
    </location>
</feature>
<reference evidence="3" key="1">
    <citation type="submission" date="2023-10" db="EMBL/GenBank/DDBJ databases">
        <authorList>
            <person name="Chen Y."/>
            <person name="Shah S."/>
            <person name="Dougan E. K."/>
            <person name="Thang M."/>
            <person name="Chan C."/>
        </authorList>
    </citation>
    <scope>NUCLEOTIDE SEQUENCE [LARGE SCALE GENOMIC DNA]</scope>
</reference>
<comment type="caution">
    <text evidence="3">The sequence shown here is derived from an EMBL/GenBank/DDBJ whole genome shotgun (WGS) entry which is preliminary data.</text>
</comment>